<name>A0A245ZT10_9SPHN</name>
<dbReference type="InterPro" id="IPR027443">
    <property type="entry name" value="IPNS-like_sf"/>
</dbReference>
<organism evidence="5 6">
    <name type="scientific">Sphingomonas mucosissima</name>
    <dbReference type="NCBI Taxonomy" id="370959"/>
    <lineage>
        <taxon>Bacteria</taxon>
        <taxon>Pseudomonadati</taxon>
        <taxon>Pseudomonadota</taxon>
        <taxon>Alphaproteobacteria</taxon>
        <taxon>Sphingomonadales</taxon>
        <taxon>Sphingomonadaceae</taxon>
        <taxon>Sphingomonas</taxon>
    </lineage>
</organism>
<reference evidence="5 6" key="1">
    <citation type="submission" date="2017-03" db="EMBL/GenBank/DDBJ databases">
        <title>Genome sequence of Sphingomonas mucosissima DSM 17494.</title>
        <authorList>
            <person name="Poehlein A."/>
            <person name="Wuebbeler J.H."/>
            <person name="Steinbuechel A."/>
            <person name="Daniel R."/>
        </authorList>
    </citation>
    <scope>NUCLEOTIDE SEQUENCE [LARGE SCALE GENOMIC DNA]</scope>
    <source>
        <strain evidence="5 6">DSM 17494</strain>
    </source>
</reference>
<comment type="caution">
    <text evidence="5">The sequence shown here is derived from an EMBL/GenBank/DDBJ whole genome shotgun (WGS) entry which is preliminary data.</text>
</comment>
<proteinExistence type="inferred from homology"/>
<dbReference type="AlphaFoldDB" id="A0A245ZT10"/>
<evidence type="ECO:0000256" key="1">
    <source>
        <dbReference type="ARBA" id="ARBA00007730"/>
    </source>
</evidence>
<keyword evidence="6" id="KW-1185">Reference proteome</keyword>
<keyword evidence="2" id="KW-0223">Dioxygenase</keyword>
<dbReference type="GO" id="GO:0051213">
    <property type="term" value="F:dioxygenase activity"/>
    <property type="evidence" value="ECO:0007669"/>
    <property type="project" value="UniProtKB-KW"/>
</dbReference>
<dbReference type="PANTHER" id="PTHR46332:SF5">
    <property type="entry name" value="ASPARTATE BETA-HYDROXYLASE DOMAIN CONTAINING 2"/>
    <property type="match status" value="1"/>
</dbReference>
<accession>A0A245ZT10</accession>
<evidence type="ECO:0000256" key="3">
    <source>
        <dbReference type="ARBA" id="ARBA00023002"/>
    </source>
</evidence>
<dbReference type="Pfam" id="PF05118">
    <property type="entry name" value="Asp_Arg_Hydrox"/>
    <property type="match status" value="1"/>
</dbReference>
<evidence type="ECO:0000313" key="6">
    <source>
        <dbReference type="Proteomes" id="UP000197783"/>
    </source>
</evidence>
<evidence type="ECO:0000313" key="5">
    <source>
        <dbReference type="EMBL" id="OWK32893.1"/>
    </source>
</evidence>
<dbReference type="SUPFAM" id="SSF51197">
    <property type="entry name" value="Clavaminate synthase-like"/>
    <property type="match status" value="1"/>
</dbReference>
<protein>
    <submittedName>
        <fullName evidence="5">Aspartyl/asparaginyl beta-hydroxylase</fullName>
    </submittedName>
</protein>
<feature type="domain" description="Aspartyl/asparaginy/proline hydroxylase" evidence="4">
    <location>
        <begin position="124"/>
        <end position="278"/>
    </location>
</feature>
<evidence type="ECO:0000256" key="2">
    <source>
        <dbReference type="ARBA" id="ARBA00022964"/>
    </source>
</evidence>
<dbReference type="Gene3D" id="2.60.120.330">
    <property type="entry name" value="B-lactam Antibiotic, Isopenicillin N Synthase, Chain"/>
    <property type="match status" value="1"/>
</dbReference>
<sequence length="319" mass="35609">MFSTRIARSVSPNRLVAHCDREAGQRIPDVASIIQIQTEVRQDYGRAAGVAAPPAIDAPGLAPTPPACADSAEPMAADPNRPLIIRVGKHLRGVFDRLIASSSLVPNDPVLDVRLFPWTQLLRDHWEEIRAEAMEVALQGNASPSLAAISPDHRAIARMNMWRSFFLWGYGYRIDENAARCPVTSALVRQIPGLNSAFFSILSPGTHIPAHRGVTKGLITCHLGLVVPREGDVRMRVDRRVVRWCEGETLVFDDTYDHEVWNETKGTRVVLLIQFARPLHNPGKWIADLFLRIVRRSPFVQEARLNISSWNAAVRQMDV</sequence>
<gene>
    <name evidence="5" type="ORF">SPMU_12350</name>
</gene>
<dbReference type="GO" id="GO:0016020">
    <property type="term" value="C:membrane"/>
    <property type="evidence" value="ECO:0007669"/>
    <property type="project" value="TreeGrafter"/>
</dbReference>
<dbReference type="Proteomes" id="UP000197783">
    <property type="component" value="Unassembled WGS sequence"/>
</dbReference>
<keyword evidence="3" id="KW-0560">Oxidoreductase</keyword>
<comment type="similarity">
    <text evidence="1">Belongs to the aspartyl/asparaginyl beta-hydroxylase family.</text>
</comment>
<dbReference type="InterPro" id="IPR007803">
    <property type="entry name" value="Asp/Arg/Pro-Hydrxlase"/>
</dbReference>
<dbReference type="InterPro" id="IPR051821">
    <property type="entry name" value="Asp/Asn_beta-hydroxylase"/>
</dbReference>
<dbReference type="EMBL" id="NBBJ01000001">
    <property type="protein sequence ID" value="OWK32893.1"/>
    <property type="molecule type" value="Genomic_DNA"/>
</dbReference>
<dbReference type="PANTHER" id="PTHR46332">
    <property type="entry name" value="ASPARTATE BETA-HYDROXYLASE DOMAIN-CONTAINING PROTEIN 2"/>
    <property type="match status" value="1"/>
</dbReference>
<evidence type="ECO:0000259" key="4">
    <source>
        <dbReference type="Pfam" id="PF05118"/>
    </source>
</evidence>